<name>A0A8A0RNR5_9FIRM</name>
<dbReference type="RefSeq" id="WP_206707365.1">
    <property type="nucleotide sequence ID" value="NZ_CP059066.1"/>
</dbReference>
<organism evidence="2 3">
    <name type="scientific">Koleobacter methoxysyntrophicus</name>
    <dbReference type="NCBI Taxonomy" id="2751313"/>
    <lineage>
        <taxon>Bacteria</taxon>
        <taxon>Bacillati</taxon>
        <taxon>Bacillota</taxon>
        <taxon>Clostridia</taxon>
        <taxon>Koleobacterales</taxon>
        <taxon>Koleobacteraceae</taxon>
        <taxon>Koleobacter</taxon>
    </lineage>
</organism>
<dbReference type="AlphaFoldDB" id="A0A8A0RNR5"/>
<feature type="transmembrane region" description="Helical" evidence="1">
    <location>
        <begin position="38"/>
        <end position="59"/>
    </location>
</feature>
<keyword evidence="3" id="KW-1185">Reference proteome</keyword>
<sequence length="218" mass="25376">MIEFLKNWIRSIVLIIFFAFLLEVFMPRSDLSRYIKVILGFLVIITVLSPVLSLFNLDFDFNQRIWAIKNDIEIQEITERGKSIQKDYNEQAIEQYKKGIVEQIKSHILDVVGLDESKIEINVEICEDIHDKDFGKLQGVEVIIDYSKKEEMGVKKIKPVEISIGLPNETKKASSDRNEVDNDSILINNIKKALSQFYNISHERVYIEVRKDEDYGAF</sequence>
<dbReference type="KEGG" id="kme:H0A61_02433"/>
<accession>A0A8A0RNR5</accession>
<dbReference type="InterPro" id="IPR014245">
    <property type="entry name" value="Spore_III_AF"/>
</dbReference>
<reference evidence="2" key="1">
    <citation type="submission" date="2020-07" db="EMBL/GenBank/DDBJ databases">
        <title>Koleobacter methoxysyntrophicus gen. nov., sp. nov., a novel anaerobic bacterium isolated from deep subsurface oil field and proposal of Koleobacterales ord. nov. in the phylum Firmicutes.</title>
        <authorList>
            <person name="Sakamoto S."/>
            <person name="Tamaki H."/>
        </authorList>
    </citation>
    <scope>NUCLEOTIDE SEQUENCE</scope>
    <source>
        <strain evidence="2">NRmbB1</strain>
    </source>
</reference>
<evidence type="ECO:0000256" key="1">
    <source>
        <dbReference type="SAM" id="Phobius"/>
    </source>
</evidence>
<evidence type="ECO:0000313" key="3">
    <source>
        <dbReference type="Proteomes" id="UP000662904"/>
    </source>
</evidence>
<dbReference type="EMBL" id="CP059066">
    <property type="protein sequence ID" value="QSQ10041.1"/>
    <property type="molecule type" value="Genomic_DNA"/>
</dbReference>
<proteinExistence type="predicted"/>
<protein>
    <recommendedName>
        <fullName evidence="4">Stage III sporulation protein AF</fullName>
    </recommendedName>
</protein>
<dbReference type="Proteomes" id="UP000662904">
    <property type="component" value="Chromosome"/>
</dbReference>
<gene>
    <name evidence="2" type="ORF">H0A61_02433</name>
</gene>
<keyword evidence="1" id="KW-0812">Transmembrane</keyword>
<dbReference type="NCBIfam" id="TIGR02896">
    <property type="entry name" value="spore_III_AF"/>
    <property type="match status" value="1"/>
</dbReference>
<evidence type="ECO:0000313" key="2">
    <source>
        <dbReference type="EMBL" id="QSQ10041.1"/>
    </source>
</evidence>
<keyword evidence="1" id="KW-0472">Membrane</keyword>
<dbReference type="Pfam" id="PF09581">
    <property type="entry name" value="Spore_III_AF"/>
    <property type="match status" value="1"/>
</dbReference>
<feature type="transmembrane region" description="Helical" evidence="1">
    <location>
        <begin position="7"/>
        <end position="26"/>
    </location>
</feature>
<evidence type="ECO:0008006" key="4">
    <source>
        <dbReference type="Google" id="ProtNLM"/>
    </source>
</evidence>
<keyword evidence="1" id="KW-1133">Transmembrane helix</keyword>